<proteinExistence type="inferred from homology"/>
<accession>A0ABS4ISB4</accession>
<evidence type="ECO:0000256" key="6">
    <source>
        <dbReference type="ARBA" id="ARBA00023136"/>
    </source>
</evidence>
<comment type="subcellular location">
    <subcellularLocation>
        <location evidence="1">Cell membrane</location>
        <topology evidence="1">Multi-pass membrane protein</topology>
    </subcellularLocation>
</comment>
<feature type="transmembrane region" description="Helical" evidence="7">
    <location>
        <begin position="238"/>
        <end position="258"/>
    </location>
</feature>
<dbReference type="PANTHER" id="PTHR30106">
    <property type="entry name" value="INNER MEMBRANE PROTEIN YEIH-RELATED"/>
    <property type="match status" value="1"/>
</dbReference>
<feature type="transmembrane region" description="Helical" evidence="7">
    <location>
        <begin position="337"/>
        <end position="359"/>
    </location>
</feature>
<comment type="caution">
    <text evidence="8">The sequence shown here is derived from an EMBL/GenBank/DDBJ whole genome shotgun (WGS) entry which is preliminary data.</text>
</comment>
<protein>
    <submittedName>
        <fullName evidence="8">Integral membrane protein (TIGR00698 family)</fullName>
    </submittedName>
</protein>
<organism evidence="8 9">
    <name type="scientific">Paenibacillus eucommiae</name>
    <dbReference type="NCBI Taxonomy" id="1355755"/>
    <lineage>
        <taxon>Bacteria</taxon>
        <taxon>Bacillati</taxon>
        <taxon>Bacillota</taxon>
        <taxon>Bacilli</taxon>
        <taxon>Bacillales</taxon>
        <taxon>Paenibacillaceae</taxon>
        <taxon>Paenibacillus</taxon>
    </lineage>
</organism>
<evidence type="ECO:0000256" key="4">
    <source>
        <dbReference type="ARBA" id="ARBA00022692"/>
    </source>
</evidence>
<evidence type="ECO:0000256" key="3">
    <source>
        <dbReference type="ARBA" id="ARBA00022475"/>
    </source>
</evidence>
<feature type="transmembrane region" description="Helical" evidence="7">
    <location>
        <begin position="176"/>
        <end position="200"/>
    </location>
</feature>
<feature type="transmembrane region" description="Helical" evidence="7">
    <location>
        <begin position="308"/>
        <end position="330"/>
    </location>
</feature>
<dbReference type="InterPro" id="IPR018383">
    <property type="entry name" value="UPF0324_pro"/>
</dbReference>
<name>A0ABS4ISB4_9BACL</name>
<keyword evidence="9" id="KW-1185">Reference proteome</keyword>
<keyword evidence="6 7" id="KW-0472">Membrane</keyword>
<dbReference type="Proteomes" id="UP001519287">
    <property type="component" value="Unassembled WGS sequence"/>
</dbReference>
<reference evidence="8 9" key="1">
    <citation type="submission" date="2021-03" db="EMBL/GenBank/DDBJ databases">
        <title>Genomic Encyclopedia of Type Strains, Phase IV (KMG-IV): sequencing the most valuable type-strain genomes for metagenomic binning, comparative biology and taxonomic classification.</title>
        <authorList>
            <person name="Goeker M."/>
        </authorList>
    </citation>
    <scope>NUCLEOTIDE SEQUENCE [LARGE SCALE GENOMIC DNA]</scope>
    <source>
        <strain evidence="8 9">DSM 26048</strain>
    </source>
</reference>
<evidence type="ECO:0000256" key="2">
    <source>
        <dbReference type="ARBA" id="ARBA00007977"/>
    </source>
</evidence>
<comment type="similarity">
    <text evidence="2">Belongs to the UPF0324 family.</text>
</comment>
<keyword evidence="3" id="KW-1003">Cell membrane</keyword>
<evidence type="ECO:0000256" key="5">
    <source>
        <dbReference type="ARBA" id="ARBA00022989"/>
    </source>
</evidence>
<keyword evidence="5 7" id="KW-1133">Transmembrane helix</keyword>
<feature type="transmembrane region" description="Helical" evidence="7">
    <location>
        <begin position="279"/>
        <end position="302"/>
    </location>
</feature>
<feature type="transmembrane region" description="Helical" evidence="7">
    <location>
        <begin position="117"/>
        <end position="136"/>
    </location>
</feature>
<evidence type="ECO:0000256" key="7">
    <source>
        <dbReference type="SAM" id="Phobius"/>
    </source>
</evidence>
<keyword evidence="4 7" id="KW-0812">Transmembrane</keyword>
<feature type="transmembrane region" description="Helical" evidence="7">
    <location>
        <begin position="145"/>
        <end position="164"/>
    </location>
</feature>
<gene>
    <name evidence="8" type="ORF">J2Z66_001069</name>
</gene>
<feature type="transmembrane region" description="Helical" evidence="7">
    <location>
        <begin position="62"/>
        <end position="81"/>
    </location>
</feature>
<dbReference type="PANTHER" id="PTHR30106:SF2">
    <property type="entry name" value="UPF0324 INNER MEMBRANE PROTEIN YEIH"/>
    <property type="match status" value="1"/>
</dbReference>
<dbReference type="EMBL" id="JAGGLB010000002">
    <property type="protein sequence ID" value="MBP1989474.1"/>
    <property type="molecule type" value="Genomic_DNA"/>
</dbReference>
<evidence type="ECO:0000256" key="1">
    <source>
        <dbReference type="ARBA" id="ARBA00004651"/>
    </source>
</evidence>
<sequence length="362" mass="38107">MTTIHALPSIQKIKQKISMKIRMKKNMKKSFGFAQGIAITLLLALLAKYAAGFPILSIMGQLVIAILLGIAWRIVVGVPDQAEAGIAFSSKKLLRFGIILLGMRLNLTDIVHAGPKVLAIAVINVTFTLLIVYGITKLFKVEQRLGILTACGTAICGAAAVVAISPQIKATDNETAISAATVAIAGTLFTLIYTLLYPVLGLSSSGYGTFTGGTLHEVAHVIAAAAPGGQEAIDLAVIVKLTRVALLVPVAILIGIWNSRMEHKQQGTMSKTSWKSIPMPWFILGFLAMSGLNTLGILPAAISNQLVIAAYLLIAMAMAGLGLGVNLTAYRRSGMKSFAACLLGSVLLTGLGYALVHLFGLN</sequence>
<evidence type="ECO:0000313" key="8">
    <source>
        <dbReference type="EMBL" id="MBP1989474.1"/>
    </source>
</evidence>
<dbReference type="Pfam" id="PF03601">
    <property type="entry name" value="Cons_hypoth698"/>
    <property type="match status" value="1"/>
</dbReference>
<evidence type="ECO:0000313" key="9">
    <source>
        <dbReference type="Proteomes" id="UP001519287"/>
    </source>
</evidence>